<dbReference type="AlphaFoldDB" id="A0A934VDA0"/>
<dbReference type="Proteomes" id="UP000658278">
    <property type="component" value="Unassembled WGS sequence"/>
</dbReference>
<protein>
    <submittedName>
        <fullName evidence="2">DUF5069 domain-containing protein</fullName>
    </submittedName>
</protein>
<gene>
    <name evidence="2" type="ORF">JIN81_03500</name>
</gene>
<dbReference type="EMBL" id="JAENII010000002">
    <property type="protein sequence ID" value="MBK1826069.1"/>
    <property type="molecule type" value="Genomic_DNA"/>
</dbReference>
<sequence>MTWNDRFIELFKRCTARYQSGDKDFTQYYTDEDLGLLDSIGYRPRELFDFVEDLCDEGEPSLSTALLVAAVRRDYFQVVMDGELREPTMTRDNIPNFGEDLDGIHYLPRILAKARAKLRGELDPDLMFGCGGDRKFLRDHGNIPMADFLRRVWASGDDESKLVDWIKSL</sequence>
<comment type="caution">
    <text evidence="2">The sequence shown here is derived from an EMBL/GenBank/DDBJ whole genome shotgun (WGS) entry which is preliminary data.</text>
</comment>
<dbReference type="InterPro" id="IPR031849">
    <property type="entry name" value="DUF5069"/>
</dbReference>
<evidence type="ECO:0000259" key="1">
    <source>
        <dbReference type="Pfam" id="PF16798"/>
    </source>
</evidence>
<dbReference type="Pfam" id="PF16798">
    <property type="entry name" value="DUF5069"/>
    <property type="match status" value="1"/>
</dbReference>
<dbReference type="RefSeq" id="WP_200276400.1">
    <property type="nucleotide sequence ID" value="NZ_JAENII010000002.1"/>
</dbReference>
<keyword evidence="3" id="KW-1185">Reference proteome</keyword>
<feature type="domain" description="DUF5069" evidence="1">
    <location>
        <begin position="99"/>
        <end position="167"/>
    </location>
</feature>
<reference evidence="2" key="1">
    <citation type="submission" date="2021-01" db="EMBL/GenBank/DDBJ databases">
        <title>Modified the classification status of verrucomicrobia.</title>
        <authorList>
            <person name="Feng X."/>
        </authorList>
    </citation>
    <scope>NUCLEOTIDE SEQUENCE</scope>
    <source>
        <strain evidence="2">KCTC 22201</strain>
    </source>
</reference>
<proteinExistence type="predicted"/>
<organism evidence="2 3">
    <name type="scientific">Haloferula rosea</name>
    <dbReference type="NCBI Taxonomy" id="490093"/>
    <lineage>
        <taxon>Bacteria</taxon>
        <taxon>Pseudomonadati</taxon>
        <taxon>Verrucomicrobiota</taxon>
        <taxon>Verrucomicrobiia</taxon>
        <taxon>Verrucomicrobiales</taxon>
        <taxon>Verrucomicrobiaceae</taxon>
        <taxon>Haloferula</taxon>
    </lineage>
</organism>
<name>A0A934VDA0_9BACT</name>
<evidence type="ECO:0000313" key="3">
    <source>
        <dbReference type="Proteomes" id="UP000658278"/>
    </source>
</evidence>
<evidence type="ECO:0000313" key="2">
    <source>
        <dbReference type="EMBL" id="MBK1826069.1"/>
    </source>
</evidence>
<accession>A0A934VDA0</accession>